<accession>A0A6J4H892</accession>
<evidence type="ECO:0000313" key="2">
    <source>
        <dbReference type="EMBL" id="CAA9216511.1"/>
    </source>
</evidence>
<sequence length="94" mass="10075">DHRPLPDQRAAGRGQRGDQPAAAVHPRGGRHPLQMRRRRLRHLPLPDRGGARPPRPGDAAGAAAPRRGGARRGLADGLPGHRHRRCRGVLAAGL</sequence>
<dbReference type="AlphaFoldDB" id="A0A6J4H892"/>
<name>A0A6J4H892_9PROT</name>
<dbReference type="EMBL" id="CADCTD010000003">
    <property type="protein sequence ID" value="CAA9216511.1"/>
    <property type="molecule type" value="Genomic_DNA"/>
</dbReference>
<reference evidence="2" key="1">
    <citation type="submission" date="2020-02" db="EMBL/GenBank/DDBJ databases">
        <authorList>
            <person name="Meier V. D."/>
        </authorList>
    </citation>
    <scope>NUCLEOTIDE SEQUENCE</scope>
    <source>
        <strain evidence="2">AVDCRST_MAG27</strain>
    </source>
</reference>
<feature type="non-terminal residue" evidence="2">
    <location>
        <position position="1"/>
    </location>
</feature>
<organism evidence="2">
    <name type="scientific">uncultured Craurococcus sp</name>
    <dbReference type="NCBI Taxonomy" id="1135998"/>
    <lineage>
        <taxon>Bacteria</taxon>
        <taxon>Pseudomonadati</taxon>
        <taxon>Pseudomonadota</taxon>
        <taxon>Alphaproteobacteria</taxon>
        <taxon>Acetobacterales</taxon>
        <taxon>Acetobacteraceae</taxon>
        <taxon>Craurococcus</taxon>
        <taxon>environmental samples</taxon>
    </lineage>
</organism>
<proteinExistence type="predicted"/>
<feature type="compositionally biased region" description="Low complexity" evidence="1">
    <location>
        <begin position="46"/>
        <end position="67"/>
    </location>
</feature>
<evidence type="ECO:0000256" key="1">
    <source>
        <dbReference type="SAM" id="MobiDB-lite"/>
    </source>
</evidence>
<feature type="region of interest" description="Disordered" evidence="1">
    <location>
        <begin position="1"/>
        <end position="94"/>
    </location>
</feature>
<feature type="compositionally biased region" description="Basic residues" evidence="1">
    <location>
        <begin position="27"/>
        <end position="42"/>
    </location>
</feature>
<feature type="non-terminal residue" evidence="2">
    <location>
        <position position="94"/>
    </location>
</feature>
<gene>
    <name evidence="2" type="ORF">AVDCRST_MAG27-223</name>
</gene>
<protein>
    <submittedName>
        <fullName evidence="2">Uncharacterized protein</fullName>
    </submittedName>
</protein>